<dbReference type="AlphaFoldDB" id="A0A1H7UEI9"/>
<keyword evidence="2" id="KW-1185">Reference proteome</keyword>
<protein>
    <submittedName>
        <fullName evidence="1">Uncharacterized protein</fullName>
    </submittedName>
</protein>
<dbReference type="Proteomes" id="UP000199214">
    <property type="component" value="Unassembled WGS sequence"/>
</dbReference>
<gene>
    <name evidence="1" type="ORF">SAMN05216382_2970</name>
</gene>
<dbReference type="EMBL" id="FNZZ01000007">
    <property type="protein sequence ID" value="SEL95482.1"/>
    <property type="molecule type" value="Genomic_DNA"/>
</dbReference>
<sequence length="317" mass="34590">MKTGSNLALRGRSYYYRASYSSNRKTFSIRLSLETTNPVVARERAGRIDLALKERWRQVTMDEVGTGIGLSDAEKKAIMVAHALQFRRNSADIDAAYSARAYPNPGDRLQDHVRGLRCLDVVHRDIAVNGIDRPFETQAYEEHVLRRWPECNDEERRTLRGVARGAHELVGEITDLARQWVAYLGRAETPINVAAAVRQLALGALVAIKEEIGRAENPDGALDAFLDDNALASGLLENLFDAVDEHSDEPGAKALASPAAAPTIPTVGPVGVAVPINLAPEVATGMTIREAADAFLAAHPRYDDDAAQSTWAPKTRS</sequence>
<evidence type="ECO:0000313" key="2">
    <source>
        <dbReference type="Proteomes" id="UP000199214"/>
    </source>
</evidence>
<evidence type="ECO:0000313" key="1">
    <source>
        <dbReference type="EMBL" id="SEL95482.1"/>
    </source>
</evidence>
<organism evidence="1 2">
    <name type="scientific">Sphingomonas palmae</name>
    <dbReference type="NCBI Taxonomy" id="1855283"/>
    <lineage>
        <taxon>Bacteria</taxon>
        <taxon>Pseudomonadati</taxon>
        <taxon>Pseudomonadota</taxon>
        <taxon>Alphaproteobacteria</taxon>
        <taxon>Sphingomonadales</taxon>
        <taxon>Sphingomonadaceae</taxon>
        <taxon>Sphingomonas</taxon>
    </lineage>
</organism>
<proteinExistence type="predicted"/>
<accession>A0A1H7UEI9</accession>
<reference evidence="2" key="1">
    <citation type="submission" date="2016-10" db="EMBL/GenBank/DDBJ databases">
        <authorList>
            <person name="Varghese N."/>
            <person name="Submissions S."/>
        </authorList>
    </citation>
    <scope>NUCLEOTIDE SEQUENCE [LARGE SCALE GENOMIC DNA]</scope>
    <source>
        <strain evidence="2">JS21-1</strain>
    </source>
</reference>
<name>A0A1H7UEI9_9SPHN</name>
<dbReference type="RefSeq" id="WP_143051879.1">
    <property type="nucleotide sequence ID" value="NZ_FNZZ01000007.1"/>
</dbReference>